<proteinExistence type="inferred from homology"/>
<evidence type="ECO:0000256" key="3">
    <source>
        <dbReference type="ARBA" id="ARBA00022723"/>
    </source>
</evidence>
<keyword evidence="7" id="KW-0812">Transmembrane</keyword>
<dbReference type="Proteomes" id="UP001163726">
    <property type="component" value="Chromosome"/>
</dbReference>
<keyword evidence="6 7" id="KW-0408">Iron</keyword>
<feature type="signal peptide" evidence="7">
    <location>
        <begin position="1"/>
        <end position="21"/>
    </location>
</feature>
<dbReference type="InterPro" id="IPR051263">
    <property type="entry name" value="C-type_cytochrome_biogenesis"/>
</dbReference>
<evidence type="ECO:0000256" key="4">
    <source>
        <dbReference type="ARBA" id="ARBA00022729"/>
    </source>
</evidence>
<keyword evidence="3 7" id="KW-0479">Metal-binding</keyword>
<dbReference type="PANTHER" id="PTHR47870:SF1">
    <property type="entry name" value="CYTOCHROME C-TYPE BIOGENESIS PROTEIN CCMH"/>
    <property type="match status" value="1"/>
</dbReference>
<reference evidence="9" key="1">
    <citation type="submission" date="2022-10" db="EMBL/GenBank/DDBJ databases">
        <title>Catenovulum adriacola sp. nov. isolated in the Harbour of Susak.</title>
        <authorList>
            <person name="Schoch T."/>
            <person name="Reich S.J."/>
            <person name="Stoeferle S."/>
            <person name="Flaiz M."/>
            <person name="Kazda M."/>
            <person name="Riedel C.U."/>
            <person name="Duerre P."/>
        </authorList>
    </citation>
    <scope>NUCLEOTIDE SEQUENCE</scope>
    <source>
        <strain evidence="9">TS8</strain>
    </source>
</reference>
<evidence type="ECO:0000256" key="6">
    <source>
        <dbReference type="ARBA" id="ARBA00023004"/>
    </source>
</evidence>
<name>A0ABY7AIB8_9ALTE</name>
<evidence type="ECO:0000313" key="9">
    <source>
        <dbReference type="EMBL" id="WAJ69254.1"/>
    </source>
</evidence>
<dbReference type="CDD" id="cd16378">
    <property type="entry name" value="CcmH_N"/>
    <property type="match status" value="1"/>
</dbReference>
<comment type="similarity">
    <text evidence="1 7">Belongs to the CcmH/CycL/Ccl2/NrfF family.</text>
</comment>
<evidence type="ECO:0000256" key="5">
    <source>
        <dbReference type="ARBA" id="ARBA00022748"/>
    </source>
</evidence>
<feature type="transmembrane region" description="Helical" evidence="7">
    <location>
        <begin position="105"/>
        <end position="123"/>
    </location>
</feature>
<feature type="domain" description="CcmH/CycL/Ccl2/NrfF N-terminal" evidence="8">
    <location>
        <begin position="11"/>
        <end position="136"/>
    </location>
</feature>
<keyword evidence="7" id="KW-0472">Membrane</keyword>
<gene>
    <name evidence="9" type="ORF">OLW01_08650</name>
</gene>
<keyword evidence="5" id="KW-0201">Cytochrome c-type biogenesis</keyword>
<protein>
    <recommendedName>
        <fullName evidence="7">Cytochrome c-type biogenesis protein</fullName>
    </recommendedName>
</protein>
<evidence type="ECO:0000256" key="2">
    <source>
        <dbReference type="ARBA" id="ARBA00022617"/>
    </source>
</evidence>
<evidence type="ECO:0000313" key="10">
    <source>
        <dbReference type="Proteomes" id="UP001163726"/>
    </source>
</evidence>
<evidence type="ECO:0000256" key="7">
    <source>
        <dbReference type="RuleBase" id="RU364112"/>
    </source>
</evidence>
<dbReference type="RefSeq" id="WP_268073446.1">
    <property type="nucleotide sequence ID" value="NZ_CP109965.1"/>
</dbReference>
<accession>A0ABY7AIB8</accession>
<dbReference type="Pfam" id="PF03918">
    <property type="entry name" value="CcmH"/>
    <property type="match status" value="1"/>
</dbReference>
<dbReference type="InterPro" id="IPR005616">
    <property type="entry name" value="CcmH/CycL/Ccl2/NrfF_N"/>
</dbReference>
<dbReference type="Gene3D" id="1.10.8.640">
    <property type="entry name" value="Cytochrome C biogenesis protein"/>
    <property type="match status" value="1"/>
</dbReference>
<keyword evidence="2 7" id="KW-0349">Heme</keyword>
<dbReference type="EMBL" id="CP109965">
    <property type="protein sequence ID" value="WAJ69254.1"/>
    <property type="molecule type" value="Genomic_DNA"/>
</dbReference>
<organism evidence="9 10">
    <name type="scientific">Catenovulum adriaticum</name>
    <dbReference type="NCBI Taxonomy" id="2984846"/>
    <lineage>
        <taxon>Bacteria</taxon>
        <taxon>Pseudomonadati</taxon>
        <taxon>Pseudomonadota</taxon>
        <taxon>Gammaproteobacteria</taxon>
        <taxon>Alteromonadales</taxon>
        <taxon>Alteromonadaceae</taxon>
        <taxon>Catenovulum</taxon>
    </lineage>
</organism>
<comment type="function">
    <text evidence="7">Possible subunit of a heme lyase.</text>
</comment>
<dbReference type="InterPro" id="IPR038297">
    <property type="entry name" value="CcmH/CycL/NrfF/Ccl2_sf"/>
</dbReference>
<evidence type="ECO:0000256" key="1">
    <source>
        <dbReference type="ARBA" id="ARBA00010342"/>
    </source>
</evidence>
<sequence length="162" mass="18702">MCKFIFSLLAWTFFWSQSVYALEQTYPFDDVNKSKVFDELTQELRCPKCQNQNIADSNAMVAIDLKNKTYELVKEGNSKQQVVDFMVARYGNFVHYDPPINSVTIWLWVIPVMILVLLIVVMLRRKKEAGPKIDDNYLAQAEALLAQAEQKNTKATKQDKEA</sequence>
<dbReference type="PANTHER" id="PTHR47870">
    <property type="entry name" value="CYTOCHROME C-TYPE BIOGENESIS PROTEIN CCMH"/>
    <property type="match status" value="1"/>
</dbReference>
<evidence type="ECO:0000259" key="8">
    <source>
        <dbReference type="Pfam" id="PF03918"/>
    </source>
</evidence>
<keyword evidence="7" id="KW-1133">Transmembrane helix</keyword>
<keyword evidence="10" id="KW-1185">Reference proteome</keyword>
<keyword evidence="4 7" id="KW-0732">Signal</keyword>
<feature type="chain" id="PRO_5045006427" description="Cytochrome c-type biogenesis protein" evidence="7">
    <location>
        <begin position="22"/>
        <end position="162"/>
    </location>
</feature>